<proteinExistence type="predicted"/>
<feature type="region of interest" description="Disordered" evidence="1">
    <location>
        <begin position="21"/>
        <end position="57"/>
    </location>
</feature>
<feature type="compositionally biased region" description="Basic and acidic residues" evidence="1">
    <location>
        <begin position="42"/>
        <end position="57"/>
    </location>
</feature>
<gene>
    <name evidence="2" type="ORF">FCI23_52810</name>
</gene>
<dbReference type="Proteomes" id="UP000305778">
    <property type="component" value="Unassembled WGS sequence"/>
</dbReference>
<protein>
    <submittedName>
        <fullName evidence="2">Gamma-glutamyltransferase</fullName>
    </submittedName>
</protein>
<evidence type="ECO:0000313" key="2">
    <source>
        <dbReference type="EMBL" id="TJZ94935.1"/>
    </source>
</evidence>
<dbReference type="EMBL" id="SUMC01000196">
    <property type="protein sequence ID" value="TJZ94935.1"/>
    <property type="molecule type" value="Genomic_DNA"/>
</dbReference>
<dbReference type="AlphaFoldDB" id="A0A4U0RHI3"/>
<reference evidence="2 3" key="1">
    <citation type="submission" date="2019-04" db="EMBL/GenBank/DDBJ databases">
        <title>Streptomyces oryziradicis sp. nov., a novel actinomycete isolated from rhizosphere soil of rice (Oryza sativa L.).</title>
        <authorList>
            <person name="Li C."/>
        </authorList>
    </citation>
    <scope>NUCLEOTIDE SEQUENCE [LARGE SCALE GENOMIC DNA]</scope>
    <source>
        <strain evidence="2 3">NEAU-C40</strain>
    </source>
</reference>
<comment type="caution">
    <text evidence="2">The sequence shown here is derived from an EMBL/GenBank/DDBJ whole genome shotgun (WGS) entry which is preliminary data.</text>
</comment>
<evidence type="ECO:0000313" key="3">
    <source>
        <dbReference type="Proteomes" id="UP000305778"/>
    </source>
</evidence>
<sequence>MSPRLYATCAELFQADREIAERTPGLRAEDRTTDVEEEELEERSTAARREYRERQEE</sequence>
<evidence type="ECO:0000256" key="1">
    <source>
        <dbReference type="SAM" id="MobiDB-lite"/>
    </source>
</evidence>
<dbReference type="GO" id="GO:0016740">
    <property type="term" value="F:transferase activity"/>
    <property type="evidence" value="ECO:0007669"/>
    <property type="project" value="UniProtKB-KW"/>
</dbReference>
<keyword evidence="2" id="KW-0808">Transferase</keyword>
<keyword evidence="3" id="KW-1185">Reference proteome</keyword>
<feature type="non-terminal residue" evidence="2">
    <location>
        <position position="57"/>
    </location>
</feature>
<accession>A0A4U0RHI3</accession>
<name>A0A4U0RHI3_9ACTN</name>
<organism evidence="2 3">
    <name type="scientific">Actinacidiphila oryziradicis</name>
    <dbReference type="NCBI Taxonomy" id="2571141"/>
    <lineage>
        <taxon>Bacteria</taxon>
        <taxon>Bacillati</taxon>
        <taxon>Actinomycetota</taxon>
        <taxon>Actinomycetes</taxon>
        <taxon>Kitasatosporales</taxon>
        <taxon>Streptomycetaceae</taxon>
        <taxon>Actinacidiphila</taxon>
    </lineage>
</organism>